<organism evidence="2 3">
    <name type="scientific">Nocardioides fonticola</name>
    <dbReference type="NCBI Taxonomy" id="450363"/>
    <lineage>
        <taxon>Bacteria</taxon>
        <taxon>Bacillati</taxon>
        <taxon>Actinomycetota</taxon>
        <taxon>Actinomycetes</taxon>
        <taxon>Propionibacteriales</taxon>
        <taxon>Nocardioidaceae</taxon>
        <taxon>Nocardioides</taxon>
    </lineage>
</organism>
<protein>
    <submittedName>
        <fullName evidence="2">Uncharacterized protein</fullName>
    </submittedName>
</protein>
<evidence type="ECO:0000313" key="3">
    <source>
        <dbReference type="Proteomes" id="UP001501495"/>
    </source>
</evidence>
<reference evidence="3" key="1">
    <citation type="journal article" date="2019" name="Int. J. Syst. Evol. Microbiol.">
        <title>The Global Catalogue of Microorganisms (GCM) 10K type strain sequencing project: providing services to taxonomists for standard genome sequencing and annotation.</title>
        <authorList>
            <consortium name="The Broad Institute Genomics Platform"/>
            <consortium name="The Broad Institute Genome Sequencing Center for Infectious Disease"/>
            <person name="Wu L."/>
            <person name="Ma J."/>
        </authorList>
    </citation>
    <scope>NUCLEOTIDE SEQUENCE [LARGE SCALE GENOMIC DNA]</scope>
    <source>
        <strain evidence="3">JCM 16703</strain>
    </source>
</reference>
<accession>A0ABP7XKE2</accession>
<keyword evidence="3" id="KW-1185">Reference proteome</keyword>
<comment type="caution">
    <text evidence="2">The sequence shown here is derived from an EMBL/GenBank/DDBJ whole genome shotgun (WGS) entry which is preliminary data.</text>
</comment>
<keyword evidence="1" id="KW-0812">Transmembrane</keyword>
<dbReference type="EMBL" id="BAAAZH010000017">
    <property type="protein sequence ID" value="GAA4120917.1"/>
    <property type="molecule type" value="Genomic_DNA"/>
</dbReference>
<name>A0ABP7XKE2_9ACTN</name>
<evidence type="ECO:0000313" key="2">
    <source>
        <dbReference type="EMBL" id="GAA4120917.1"/>
    </source>
</evidence>
<feature type="transmembrane region" description="Helical" evidence="1">
    <location>
        <begin position="6"/>
        <end position="28"/>
    </location>
</feature>
<gene>
    <name evidence="2" type="ORF">GCM10022215_25210</name>
</gene>
<dbReference type="Proteomes" id="UP001501495">
    <property type="component" value="Unassembled WGS sequence"/>
</dbReference>
<sequence>MGHLVAWMVTMTVVGLCLAAWWAGICAIEGAWAGLHGKSTVPTTLREVGTAWGGP</sequence>
<keyword evidence="1" id="KW-0472">Membrane</keyword>
<proteinExistence type="predicted"/>
<evidence type="ECO:0000256" key="1">
    <source>
        <dbReference type="SAM" id="Phobius"/>
    </source>
</evidence>
<keyword evidence="1" id="KW-1133">Transmembrane helix</keyword>